<dbReference type="Proteomes" id="UP001501710">
    <property type="component" value="Unassembled WGS sequence"/>
</dbReference>
<comment type="similarity">
    <text evidence="1">Belongs to the complex I 30 kDa subunit family.</text>
</comment>
<accession>A0ABP8C5X2</accession>
<evidence type="ECO:0000313" key="4">
    <source>
        <dbReference type="EMBL" id="GAA4233908.1"/>
    </source>
</evidence>
<comment type="caution">
    <text evidence="4">The sequence shown here is derived from an EMBL/GenBank/DDBJ whole genome shotgun (WGS) entry which is preliminary data.</text>
</comment>
<organism evidence="4 5">
    <name type="scientific">Actinomadura meridiana</name>
    <dbReference type="NCBI Taxonomy" id="559626"/>
    <lineage>
        <taxon>Bacteria</taxon>
        <taxon>Bacillati</taxon>
        <taxon>Actinomycetota</taxon>
        <taxon>Actinomycetes</taxon>
        <taxon>Streptosporangiales</taxon>
        <taxon>Thermomonosporaceae</taxon>
        <taxon>Actinomadura</taxon>
    </lineage>
</organism>
<dbReference type="EMBL" id="BAABAS010000007">
    <property type="protein sequence ID" value="GAA4233908.1"/>
    <property type="molecule type" value="Genomic_DNA"/>
</dbReference>
<gene>
    <name evidence="4" type="ORF">GCM10022254_37520</name>
</gene>
<dbReference type="PANTHER" id="PTHR10884:SF14">
    <property type="entry name" value="NADH DEHYDROGENASE [UBIQUINONE] IRON-SULFUR PROTEIN 3, MITOCHONDRIAL"/>
    <property type="match status" value="1"/>
</dbReference>
<feature type="compositionally biased region" description="Basic and acidic residues" evidence="2">
    <location>
        <begin position="236"/>
        <end position="245"/>
    </location>
</feature>
<reference evidence="5" key="1">
    <citation type="journal article" date="2019" name="Int. J. Syst. Evol. Microbiol.">
        <title>The Global Catalogue of Microorganisms (GCM) 10K type strain sequencing project: providing services to taxonomists for standard genome sequencing and annotation.</title>
        <authorList>
            <consortium name="The Broad Institute Genomics Platform"/>
            <consortium name="The Broad Institute Genome Sequencing Center for Infectious Disease"/>
            <person name="Wu L."/>
            <person name="Ma J."/>
        </authorList>
    </citation>
    <scope>NUCLEOTIDE SEQUENCE [LARGE SCALE GENOMIC DNA]</scope>
    <source>
        <strain evidence="5">JCM 17440</strain>
    </source>
</reference>
<feature type="domain" description="NADH:ubiquinone oxidoreductase 30kDa subunit" evidence="3">
    <location>
        <begin position="34"/>
        <end position="151"/>
    </location>
</feature>
<sequence length="245" mass="26342">MSDEPVVQALSEAWTARFADEISMEETHGGLAVGVPPEHWLDALTFARDDLSCAFFDWLTGVDELAEGFAVVVHVYSLERRHHLLIRTRVPKRAPVLPTATGVYRGAGWHERETAEMFGILFEGHPNLVPLLLPDGFEGHPLRKDFVLAARVAKPWPGAKEPGESGHGAPSRRRVRPPGVPDEGAWGAAAERAARPRRAHPPEGEPSPEAGASATAAERQPNEDGPGGPPPGSGERPPEGEGRDG</sequence>
<keyword evidence="5" id="KW-1185">Reference proteome</keyword>
<evidence type="ECO:0000313" key="5">
    <source>
        <dbReference type="Proteomes" id="UP001501710"/>
    </source>
</evidence>
<name>A0ABP8C5X2_9ACTN</name>
<protein>
    <recommendedName>
        <fullName evidence="3">NADH:ubiquinone oxidoreductase 30kDa subunit domain-containing protein</fullName>
    </recommendedName>
</protein>
<dbReference type="Pfam" id="PF00329">
    <property type="entry name" value="Complex1_30kDa"/>
    <property type="match status" value="1"/>
</dbReference>
<evidence type="ECO:0000256" key="2">
    <source>
        <dbReference type="SAM" id="MobiDB-lite"/>
    </source>
</evidence>
<dbReference type="InterPro" id="IPR037232">
    <property type="entry name" value="NADH_quin_OxRdtase_su_C/D-like"/>
</dbReference>
<dbReference type="Gene3D" id="3.30.460.80">
    <property type="entry name" value="NADH:ubiquinone oxidoreductase, 30kDa subunit"/>
    <property type="match status" value="1"/>
</dbReference>
<evidence type="ECO:0000259" key="3">
    <source>
        <dbReference type="Pfam" id="PF00329"/>
    </source>
</evidence>
<evidence type="ECO:0000256" key="1">
    <source>
        <dbReference type="ARBA" id="ARBA00007569"/>
    </source>
</evidence>
<proteinExistence type="inferred from homology"/>
<dbReference type="RefSeq" id="WP_344898286.1">
    <property type="nucleotide sequence ID" value="NZ_BAABAS010000007.1"/>
</dbReference>
<dbReference type="InterPro" id="IPR001268">
    <property type="entry name" value="NADH_UbQ_OxRdtase_30kDa_su"/>
</dbReference>
<dbReference type="PANTHER" id="PTHR10884">
    <property type="entry name" value="NADH DEHYDROGENASE UBIQUINONE IRON-SULFUR PROTEIN 3"/>
    <property type="match status" value="1"/>
</dbReference>
<feature type="region of interest" description="Disordered" evidence="2">
    <location>
        <begin position="156"/>
        <end position="245"/>
    </location>
</feature>
<feature type="compositionally biased region" description="Low complexity" evidence="2">
    <location>
        <begin position="181"/>
        <end position="191"/>
    </location>
</feature>
<dbReference type="SUPFAM" id="SSF143243">
    <property type="entry name" value="Nqo5-like"/>
    <property type="match status" value="1"/>
</dbReference>